<feature type="transmembrane region" description="Helical" evidence="6">
    <location>
        <begin position="243"/>
        <end position="260"/>
    </location>
</feature>
<dbReference type="PANTHER" id="PTHR30354:SF26">
    <property type="entry name" value="TRANSPORTER, PUTATIVE-RELATED"/>
    <property type="match status" value="1"/>
</dbReference>
<evidence type="ECO:0000256" key="2">
    <source>
        <dbReference type="ARBA" id="ARBA00022448"/>
    </source>
</evidence>
<evidence type="ECO:0000256" key="4">
    <source>
        <dbReference type="ARBA" id="ARBA00022989"/>
    </source>
</evidence>
<feature type="transmembrane region" description="Helical" evidence="6">
    <location>
        <begin position="173"/>
        <end position="195"/>
    </location>
</feature>
<dbReference type="RefSeq" id="WP_076368678.1">
    <property type="nucleotide sequence ID" value="NZ_FTMX01000004.1"/>
</dbReference>
<feature type="domain" description="Citrate transporter-like" evidence="7">
    <location>
        <begin position="15"/>
        <end position="378"/>
    </location>
</feature>
<evidence type="ECO:0000259" key="7">
    <source>
        <dbReference type="Pfam" id="PF03600"/>
    </source>
</evidence>
<dbReference type="InterPro" id="IPR004680">
    <property type="entry name" value="Cit_transptr-like_dom"/>
</dbReference>
<keyword evidence="4 6" id="KW-1133">Transmembrane helix</keyword>
<dbReference type="Pfam" id="PF03600">
    <property type="entry name" value="CitMHS"/>
    <property type="match status" value="1"/>
</dbReference>
<dbReference type="InterPro" id="IPR003474">
    <property type="entry name" value="Glcn_transporter"/>
</dbReference>
<reference evidence="8 9" key="1">
    <citation type="submission" date="2017-01" db="EMBL/GenBank/DDBJ databases">
        <authorList>
            <person name="Varghese N."/>
            <person name="Submissions S."/>
        </authorList>
    </citation>
    <scope>NUCLEOTIDE SEQUENCE [LARGE SCALE GENOMIC DNA]</scope>
    <source>
        <strain evidence="8 9">RUG2-6</strain>
    </source>
</reference>
<feature type="transmembrane region" description="Helical" evidence="6">
    <location>
        <begin position="394"/>
        <end position="416"/>
    </location>
</feature>
<sequence length="443" mass="47205">MLSILGFAMICTFLFLIMSKRISPFIGLTIVPIIFGLIGGFGPELGTLIMEGIQNVAPTAILLLFAILYFGVMVDTGLFDPLTSKIIQLAKGDPLKIIVGTAVLAGIIGFDGDGSTTMMIVVTAFLPLYKKMGISPIILASITIMQIGITTLVPWGGPAGRVASVLNLNPTELYLQMLPGMLASLLYVIAVAYFIGLKERTRYKKINTESLSLPEASIIDAAIESATIENISPKNTNIKRPKLIWINFLLSIVIMIAIVLEWLPAYVLFIIGTALGLLINYPVLNDQRDRVAAHAPNAIAVVTMVFAAGIFSGIFKGTPISDSMAQSIVSIIPTDLGPYMALITAVVSAPAIFLIGPDGFYFGILPVLAETASTYGIDTLSIGTAALYGTPFGIMGPLVASVYLLIHITGISLGDLHKYAAKWSLGIFLIYIIVGVILGTISF</sequence>
<comment type="subcellular location">
    <subcellularLocation>
        <location evidence="1">Membrane</location>
        <topology evidence="1">Multi-pass membrane protein</topology>
    </subcellularLocation>
</comment>
<feature type="transmembrane region" description="Helical" evidence="6">
    <location>
        <begin position="336"/>
        <end position="355"/>
    </location>
</feature>
<keyword evidence="2" id="KW-0813">Transport</keyword>
<dbReference type="InterPro" id="IPR014738">
    <property type="entry name" value="Citrate_transporter"/>
</dbReference>
<proteinExistence type="predicted"/>
<dbReference type="Proteomes" id="UP000185829">
    <property type="component" value="Unassembled WGS sequence"/>
</dbReference>
<dbReference type="EMBL" id="FTMX01000004">
    <property type="protein sequence ID" value="SIR52653.1"/>
    <property type="molecule type" value="Genomic_DNA"/>
</dbReference>
<comment type="caution">
    <text evidence="8">The sequence shown here is derived from an EMBL/GenBank/DDBJ whole genome shotgun (WGS) entry which is preliminary data.</text>
</comment>
<keyword evidence="3 6" id="KW-0812">Transmembrane</keyword>
<protein>
    <submittedName>
        <fullName evidence="8">Citrate-Mg2+:H+ or citrate-Ca2+:H+ symporter, CitMHS family</fullName>
    </submittedName>
</protein>
<dbReference type="PANTHER" id="PTHR30354">
    <property type="entry name" value="GNT FAMILY GLUCONATE TRANSPORTER"/>
    <property type="match status" value="1"/>
</dbReference>
<evidence type="ECO:0000256" key="6">
    <source>
        <dbReference type="SAM" id="Phobius"/>
    </source>
</evidence>
<name>A0A9X8RA23_9BACI</name>
<evidence type="ECO:0000256" key="3">
    <source>
        <dbReference type="ARBA" id="ARBA00022692"/>
    </source>
</evidence>
<feature type="transmembrane region" description="Helical" evidence="6">
    <location>
        <begin position="423"/>
        <end position="441"/>
    </location>
</feature>
<dbReference type="GO" id="GO:0005886">
    <property type="term" value="C:plasma membrane"/>
    <property type="evidence" value="ECO:0007669"/>
    <property type="project" value="TreeGrafter"/>
</dbReference>
<evidence type="ECO:0000256" key="1">
    <source>
        <dbReference type="ARBA" id="ARBA00004141"/>
    </source>
</evidence>
<dbReference type="GO" id="GO:0015128">
    <property type="term" value="F:gluconate transmembrane transporter activity"/>
    <property type="evidence" value="ECO:0007669"/>
    <property type="project" value="InterPro"/>
</dbReference>
<dbReference type="AlphaFoldDB" id="A0A9X8RA23"/>
<feature type="transmembrane region" description="Helical" evidence="6">
    <location>
        <begin position="296"/>
        <end position="316"/>
    </location>
</feature>
<dbReference type="GO" id="GO:0015137">
    <property type="term" value="F:citrate transmembrane transporter activity"/>
    <property type="evidence" value="ECO:0007669"/>
    <property type="project" value="InterPro"/>
</dbReference>
<gene>
    <name evidence="8" type="ORF">SAMN05878482_104136</name>
</gene>
<evidence type="ECO:0000313" key="8">
    <source>
        <dbReference type="EMBL" id="SIR52653.1"/>
    </source>
</evidence>
<feature type="transmembrane region" description="Helical" evidence="6">
    <location>
        <begin position="266"/>
        <end position="284"/>
    </location>
</feature>
<evidence type="ECO:0000256" key="5">
    <source>
        <dbReference type="ARBA" id="ARBA00023136"/>
    </source>
</evidence>
<accession>A0A9X8RA23</accession>
<feature type="transmembrane region" description="Helical" evidence="6">
    <location>
        <begin position="29"/>
        <end position="49"/>
    </location>
</feature>
<evidence type="ECO:0000313" key="9">
    <source>
        <dbReference type="Proteomes" id="UP000185829"/>
    </source>
</evidence>
<organism evidence="8 9">
    <name type="scientific">Peribacillus simplex</name>
    <dbReference type="NCBI Taxonomy" id="1478"/>
    <lineage>
        <taxon>Bacteria</taxon>
        <taxon>Bacillati</taxon>
        <taxon>Bacillota</taxon>
        <taxon>Bacilli</taxon>
        <taxon>Bacillales</taxon>
        <taxon>Bacillaceae</taxon>
        <taxon>Peribacillus</taxon>
    </lineage>
</organism>
<feature type="transmembrane region" description="Helical" evidence="6">
    <location>
        <begin position="133"/>
        <end position="153"/>
    </location>
</feature>
<keyword evidence="5 6" id="KW-0472">Membrane</keyword>
<feature type="transmembrane region" description="Helical" evidence="6">
    <location>
        <begin position="56"/>
        <end position="74"/>
    </location>
</feature>
<dbReference type="NCBIfam" id="TIGR00784">
    <property type="entry name" value="citMHS"/>
    <property type="match status" value="1"/>
</dbReference>